<gene>
    <name evidence="8" type="ORF">HY57_18735</name>
</gene>
<evidence type="ECO:0000256" key="1">
    <source>
        <dbReference type="ARBA" id="ARBA00004651"/>
    </source>
</evidence>
<evidence type="ECO:0000256" key="3">
    <source>
        <dbReference type="ARBA" id="ARBA00022519"/>
    </source>
</evidence>
<feature type="transmembrane region" description="Helical" evidence="7">
    <location>
        <begin position="282"/>
        <end position="300"/>
    </location>
</feature>
<feature type="transmembrane region" description="Helical" evidence="7">
    <location>
        <begin position="240"/>
        <end position="270"/>
    </location>
</feature>
<evidence type="ECO:0000313" key="9">
    <source>
        <dbReference type="Proteomes" id="UP000027987"/>
    </source>
</evidence>
<evidence type="ECO:0000256" key="4">
    <source>
        <dbReference type="ARBA" id="ARBA00022692"/>
    </source>
</evidence>
<feature type="transmembrane region" description="Helical" evidence="7">
    <location>
        <begin position="179"/>
        <end position="199"/>
    </location>
</feature>
<dbReference type="PANTHER" id="PTHR30213:SF0">
    <property type="entry name" value="UPF0761 MEMBRANE PROTEIN YIHY"/>
    <property type="match status" value="1"/>
</dbReference>
<proteinExistence type="inferred from homology"/>
<dbReference type="Proteomes" id="UP000027987">
    <property type="component" value="Chromosome"/>
</dbReference>
<dbReference type="InterPro" id="IPR023679">
    <property type="entry name" value="UPF0761_bac"/>
</dbReference>
<comment type="subcellular location">
    <subcellularLocation>
        <location evidence="1 7">Cell membrane</location>
        <topology evidence="1 7">Multi-pass membrane protein</topology>
    </subcellularLocation>
</comment>
<feature type="transmembrane region" description="Helical" evidence="7">
    <location>
        <begin position="97"/>
        <end position="116"/>
    </location>
</feature>
<feature type="transmembrane region" description="Helical" evidence="7">
    <location>
        <begin position="34"/>
        <end position="57"/>
    </location>
</feature>
<dbReference type="GO" id="GO:0005886">
    <property type="term" value="C:plasma membrane"/>
    <property type="evidence" value="ECO:0007669"/>
    <property type="project" value="UniProtKB-SubCell"/>
</dbReference>
<dbReference type="Pfam" id="PF03631">
    <property type="entry name" value="Virul_fac_BrkB"/>
    <property type="match status" value="1"/>
</dbReference>
<accession>A0A075K4Q5</accession>
<protein>
    <recommendedName>
        <fullName evidence="7">UPF0761 membrane protein HY57_18735</fullName>
    </recommendedName>
</protein>
<evidence type="ECO:0000256" key="5">
    <source>
        <dbReference type="ARBA" id="ARBA00022989"/>
    </source>
</evidence>
<keyword evidence="3" id="KW-0997">Cell inner membrane</keyword>
<evidence type="ECO:0000313" key="8">
    <source>
        <dbReference type="EMBL" id="AIF49134.1"/>
    </source>
</evidence>
<dbReference type="STRING" id="1217721.HY57_18735"/>
<dbReference type="EMBL" id="CP008884">
    <property type="protein sequence ID" value="AIF49134.1"/>
    <property type="molecule type" value="Genomic_DNA"/>
</dbReference>
<dbReference type="HAMAP" id="MF_00672">
    <property type="entry name" value="UPF0761"/>
    <property type="match status" value="1"/>
</dbReference>
<feature type="transmembrane region" description="Helical" evidence="7">
    <location>
        <begin position="137"/>
        <end position="159"/>
    </location>
</feature>
<keyword evidence="2 7" id="KW-1003">Cell membrane</keyword>
<evidence type="ECO:0000256" key="6">
    <source>
        <dbReference type="ARBA" id="ARBA00023136"/>
    </source>
</evidence>
<dbReference type="PATRIC" id="fig|1217721.7.peg.3840"/>
<keyword evidence="9" id="KW-1185">Reference proteome</keyword>
<keyword evidence="5 7" id="KW-1133">Transmembrane helix</keyword>
<comment type="similarity">
    <text evidence="7">Belongs to the UPF0761 family.</text>
</comment>
<dbReference type="HOGENOM" id="CLU_032288_1_0_6"/>
<dbReference type="NCBIfam" id="TIGR00765">
    <property type="entry name" value="yihY_not_rbn"/>
    <property type="match status" value="1"/>
</dbReference>
<name>A0A075K4Q5_9GAMM</name>
<keyword evidence="4 7" id="KW-0812">Transmembrane</keyword>
<organism evidence="8 9">
    <name type="scientific">Dyella japonica A8</name>
    <dbReference type="NCBI Taxonomy" id="1217721"/>
    <lineage>
        <taxon>Bacteria</taxon>
        <taxon>Pseudomonadati</taxon>
        <taxon>Pseudomonadota</taxon>
        <taxon>Gammaproteobacteria</taxon>
        <taxon>Lysobacterales</taxon>
        <taxon>Rhodanobacteraceae</taxon>
        <taxon>Dyella</taxon>
    </lineage>
</organism>
<dbReference type="KEGG" id="dja:HY57_18735"/>
<keyword evidence="6 7" id="KW-0472">Membrane</keyword>
<dbReference type="InterPro" id="IPR017039">
    <property type="entry name" value="Virul_fac_BrkB"/>
</dbReference>
<reference evidence="8 9" key="1">
    <citation type="submission" date="2014-07" db="EMBL/GenBank/DDBJ databases">
        <title>Complete Genome Sequence of Dyella japonica Strain A8 Isolated from Malaysian Tropical Soil.</title>
        <authorList>
            <person name="Hui R.K.H."/>
            <person name="Chen J.-W."/>
            <person name="Chan K.-G."/>
            <person name="Leung F.C.C."/>
        </authorList>
    </citation>
    <scope>NUCLEOTIDE SEQUENCE [LARGE SCALE GENOMIC DNA]</scope>
    <source>
        <strain evidence="8 9">A8</strain>
    </source>
</reference>
<sequence length="425" mass="47196">MAMALRFDRDRLQSFRQFVWQRFIDDKCFETAGALSYTTLVSLVPLIVASLAIFAAFPAFANARGMLIDFAFHNLVPAAGEHVQDYLDLFAANASKLTGISVLVMFFSALSMMVSIEDRMNRIWRVQRQRGWASRLLLYWAALTLGPVLVVGGIAVASFATALPMLNDAANTLNLKERLVGVLPFVVTFLTLMLIYMVVPNRRVNWRHAAIGALMGAVLFEIARWGFARFIHQAHTYQQIYGAIAALPIFLLWIYLSWVIVILCASVAASVSAFDYLPPSDFLPEDAALLGLLVVLGHFIEAQRQGRKINPDTVRAEEPRLHRASIVDYFGDLQRACLIQGEVGGGWLLTRSLDSTDLMRVYAHCSYRVPLHPADEAREHNLRLPAPLVALLDEAALSLGNMLHKTLDAAYPLGVPASNHTKETS</sequence>
<dbReference type="PANTHER" id="PTHR30213">
    <property type="entry name" value="INNER MEMBRANE PROTEIN YHJD"/>
    <property type="match status" value="1"/>
</dbReference>
<evidence type="ECO:0000256" key="7">
    <source>
        <dbReference type="HAMAP-Rule" id="MF_00672"/>
    </source>
</evidence>
<evidence type="ECO:0000256" key="2">
    <source>
        <dbReference type="ARBA" id="ARBA00022475"/>
    </source>
</evidence>
<dbReference type="AlphaFoldDB" id="A0A075K4Q5"/>